<dbReference type="EMBL" id="LDEV01002874">
    <property type="protein sequence ID" value="KLJ07230.1"/>
    <property type="molecule type" value="Genomic_DNA"/>
</dbReference>
<keyword evidence="2" id="KW-1185">Reference proteome</keyword>
<evidence type="ECO:0000313" key="1">
    <source>
        <dbReference type="EMBL" id="KLJ07230.1"/>
    </source>
</evidence>
<dbReference type="OrthoDB" id="10400593at2759"/>
<dbReference type="AlphaFoldDB" id="A0A0H1B749"/>
<organism evidence="1 2">
    <name type="scientific">Blastomyces silverae</name>
    <dbReference type="NCBI Taxonomy" id="2060906"/>
    <lineage>
        <taxon>Eukaryota</taxon>
        <taxon>Fungi</taxon>
        <taxon>Dikarya</taxon>
        <taxon>Ascomycota</taxon>
        <taxon>Pezizomycotina</taxon>
        <taxon>Eurotiomycetes</taxon>
        <taxon>Eurotiomycetidae</taxon>
        <taxon>Onygenales</taxon>
        <taxon>Ajellomycetaceae</taxon>
        <taxon>Blastomyces</taxon>
    </lineage>
</organism>
<proteinExistence type="predicted"/>
<sequence length="68" mass="7997">MATGWPLFRQPAVQQEKRRSRLHRIEGFNFFQAKPSPVFELHYDKSIPASRSWGCQRSQCSCDSRELI</sequence>
<evidence type="ECO:0000313" key="2">
    <source>
        <dbReference type="Proteomes" id="UP000053573"/>
    </source>
</evidence>
<name>A0A0H1B749_9EURO</name>
<reference evidence="2" key="1">
    <citation type="journal article" date="2015" name="PLoS Genet.">
        <title>The dynamic genome and transcriptome of the human fungal pathogen Blastomyces and close relative Emmonsia.</title>
        <authorList>
            <person name="Munoz J.F."/>
            <person name="Gauthier G.M."/>
            <person name="Desjardins C.A."/>
            <person name="Gallo J.E."/>
            <person name="Holder J."/>
            <person name="Sullivan T.D."/>
            <person name="Marty A.J."/>
            <person name="Carmen J.C."/>
            <person name="Chen Z."/>
            <person name="Ding L."/>
            <person name="Gujja S."/>
            <person name="Magrini V."/>
            <person name="Misas E."/>
            <person name="Mitreva M."/>
            <person name="Priest M."/>
            <person name="Saif S."/>
            <person name="Whiston E.A."/>
            <person name="Young S."/>
            <person name="Zeng Q."/>
            <person name="Goldman W.E."/>
            <person name="Mardis E.R."/>
            <person name="Taylor J.W."/>
            <person name="McEwen J.G."/>
            <person name="Clay O.K."/>
            <person name="Klein B.S."/>
            <person name="Cuomo C.A."/>
        </authorList>
    </citation>
    <scope>NUCLEOTIDE SEQUENCE [LARGE SCALE GENOMIC DNA]</scope>
    <source>
        <strain evidence="2">UAMH 139</strain>
    </source>
</reference>
<gene>
    <name evidence="1" type="ORF">EMPG_17290</name>
</gene>
<dbReference type="Proteomes" id="UP000053573">
    <property type="component" value="Unassembled WGS sequence"/>
</dbReference>
<accession>A0A0H1B749</accession>
<comment type="caution">
    <text evidence="1">The sequence shown here is derived from an EMBL/GenBank/DDBJ whole genome shotgun (WGS) entry which is preliminary data.</text>
</comment>
<protein>
    <submittedName>
        <fullName evidence="1">Uncharacterized protein</fullName>
    </submittedName>
</protein>